<evidence type="ECO:0000313" key="1">
    <source>
        <dbReference type="EMBL" id="SPD73157.1"/>
    </source>
</evidence>
<dbReference type="SUPFAM" id="SSF88723">
    <property type="entry name" value="PIN domain-like"/>
    <property type="match status" value="1"/>
</dbReference>
<dbReference type="GO" id="GO:0016787">
    <property type="term" value="F:hydrolase activity"/>
    <property type="evidence" value="ECO:0007669"/>
    <property type="project" value="UniProtKB-KW"/>
</dbReference>
<dbReference type="Gene3D" id="3.40.50.1010">
    <property type="entry name" value="5'-nuclease"/>
    <property type="match status" value="1"/>
</dbReference>
<dbReference type="InterPro" id="IPR029060">
    <property type="entry name" value="PIN-like_dom_sf"/>
</dbReference>
<name>A0A445MUH7_9BACT</name>
<accession>A0A445MUH7</accession>
<proteinExistence type="predicted"/>
<keyword evidence="1" id="KW-0378">Hydrolase</keyword>
<sequence length="50" mass="5731">MNGNRALFDSNIIIYLSKREIPLAFVDQFDDLCISVITYMEILGFPFASQ</sequence>
<protein>
    <submittedName>
        <fullName evidence="1">Ribonuclease VapC1</fullName>
        <ecNumber evidence="1">3.1.-.-</ecNumber>
    </submittedName>
</protein>
<dbReference type="EMBL" id="OJIN01000081">
    <property type="protein sequence ID" value="SPD73157.1"/>
    <property type="molecule type" value="Genomic_DNA"/>
</dbReference>
<gene>
    <name evidence="1" type="ORF">PITCH_A1710006</name>
</gene>
<organism evidence="1">
    <name type="scientific">uncultured Desulfobacterium sp</name>
    <dbReference type="NCBI Taxonomy" id="201089"/>
    <lineage>
        <taxon>Bacteria</taxon>
        <taxon>Pseudomonadati</taxon>
        <taxon>Thermodesulfobacteriota</taxon>
        <taxon>Desulfobacteria</taxon>
        <taxon>Desulfobacterales</taxon>
        <taxon>Desulfobacteriaceae</taxon>
        <taxon>Desulfobacterium</taxon>
        <taxon>environmental samples</taxon>
    </lineage>
</organism>
<dbReference type="AlphaFoldDB" id="A0A445MUH7"/>
<dbReference type="EC" id="3.1.-.-" evidence="1"/>
<reference evidence="1" key="1">
    <citation type="submission" date="2018-01" db="EMBL/GenBank/DDBJ databases">
        <authorList>
            <person name="Regsiter A."/>
            <person name="William W."/>
        </authorList>
    </citation>
    <scope>NUCLEOTIDE SEQUENCE</scope>
    <source>
        <strain evidence="1">TRIP AH-1</strain>
    </source>
</reference>